<gene>
    <name evidence="3" type="ORF">HL657_13315</name>
</gene>
<dbReference type="Proteomes" id="UP001273768">
    <property type="component" value="Unassembled WGS sequence"/>
</dbReference>
<reference evidence="3 4" key="1">
    <citation type="submission" date="2020-05" db="EMBL/GenBank/DDBJ databases">
        <title>Isolation and characterization of methanoarchaea from a cold seep at offshore SW Taiwan.</title>
        <authorList>
            <person name="Chen Y.-W."/>
            <person name="Chen S.-C."/>
            <person name="Lai M.-C."/>
        </authorList>
    </citation>
    <scope>NUCLEOTIDE SEQUENCE [LARGE SCALE GENOMIC DNA]</scope>
    <source>
        <strain evidence="3 4">YWC-01</strain>
    </source>
</reference>
<feature type="domain" description="Proline dehydrogenase" evidence="2">
    <location>
        <begin position="24"/>
        <end position="129"/>
    </location>
</feature>
<dbReference type="InterPro" id="IPR002872">
    <property type="entry name" value="Proline_DH_dom"/>
</dbReference>
<keyword evidence="1" id="KW-0560">Oxidoreductase</keyword>
<keyword evidence="4" id="KW-1185">Reference proteome</keyword>
<dbReference type="Gene3D" id="3.20.20.220">
    <property type="match status" value="1"/>
</dbReference>
<dbReference type="SUPFAM" id="SSF51730">
    <property type="entry name" value="FAD-linked oxidoreductase"/>
    <property type="match status" value="1"/>
</dbReference>
<comment type="caution">
    <text evidence="3">The sequence shown here is derived from an EMBL/GenBank/DDBJ whole genome shotgun (WGS) entry which is preliminary data.</text>
</comment>
<dbReference type="RefSeq" id="WP_317297307.1">
    <property type="nucleotide sequence ID" value="NZ_JABFFQ010000020.1"/>
</dbReference>
<dbReference type="InterPro" id="IPR029041">
    <property type="entry name" value="FAD-linked_oxidoreductase-like"/>
</dbReference>
<proteinExistence type="predicted"/>
<protein>
    <recommendedName>
        <fullName evidence="2">Proline dehydrogenase domain-containing protein</fullName>
    </recommendedName>
</protein>
<evidence type="ECO:0000313" key="4">
    <source>
        <dbReference type="Proteomes" id="UP001273768"/>
    </source>
</evidence>
<organism evidence="3 4">
    <name type="scientific">Methanoculleus nereidis</name>
    <dbReference type="NCBI Taxonomy" id="2735141"/>
    <lineage>
        <taxon>Archaea</taxon>
        <taxon>Methanobacteriati</taxon>
        <taxon>Methanobacteriota</taxon>
        <taxon>Stenosarchaea group</taxon>
        <taxon>Methanomicrobia</taxon>
        <taxon>Methanomicrobiales</taxon>
        <taxon>Methanomicrobiaceae</taxon>
        <taxon>Methanoculleus</taxon>
    </lineage>
</organism>
<accession>A0ABU3Z5L7</accession>
<evidence type="ECO:0000313" key="3">
    <source>
        <dbReference type="EMBL" id="MDV4344126.1"/>
    </source>
</evidence>
<sequence>MIAPSTSGRLERWTLPDLDAAVGRCRAQNARGIRCILDALGEYARSERQVRENLERSSAAIAAIGEQGLDASLSVKITALGALIYRDSARESLIRLCSGAHARGVGFEVDMEGRGLVETTVDAAVACARQGLPVTLALQTSLDRVVRHGVRPRLVKGAYGADTHDPGEVRERFRTLAAGLLDRGVPFSAGTHDPDLVAWLVERAGEKVEFGFLMGLADEMKLRLAKEGRAVAEYVPFGGQAAAYVARREAYLAGLAAEGRAPVP</sequence>
<dbReference type="EMBL" id="JABFFQ010000020">
    <property type="protein sequence ID" value="MDV4344126.1"/>
    <property type="molecule type" value="Genomic_DNA"/>
</dbReference>
<dbReference type="Pfam" id="PF01619">
    <property type="entry name" value="Pro_dh"/>
    <property type="match status" value="1"/>
</dbReference>
<evidence type="ECO:0000256" key="1">
    <source>
        <dbReference type="ARBA" id="ARBA00023002"/>
    </source>
</evidence>
<evidence type="ECO:0000259" key="2">
    <source>
        <dbReference type="Pfam" id="PF01619"/>
    </source>
</evidence>
<name>A0ABU3Z5L7_9EURY</name>